<organism evidence="2 3">
    <name type="scientific">Duganella lactea</name>
    <dbReference type="NCBI Taxonomy" id="2692173"/>
    <lineage>
        <taxon>Bacteria</taxon>
        <taxon>Pseudomonadati</taxon>
        <taxon>Pseudomonadota</taxon>
        <taxon>Betaproteobacteria</taxon>
        <taxon>Burkholderiales</taxon>
        <taxon>Oxalobacteraceae</taxon>
        <taxon>Telluria group</taxon>
        <taxon>Duganella</taxon>
    </lineage>
</organism>
<dbReference type="CDD" id="cd04301">
    <property type="entry name" value="NAT_SF"/>
    <property type="match status" value="1"/>
</dbReference>
<dbReference type="InterPro" id="IPR016181">
    <property type="entry name" value="Acyl_CoA_acyltransferase"/>
</dbReference>
<dbReference type="PANTHER" id="PTHR43617">
    <property type="entry name" value="L-AMINO ACID N-ACETYLTRANSFERASE"/>
    <property type="match status" value="1"/>
</dbReference>
<dbReference type="InterPro" id="IPR050276">
    <property type="entry name" value="MshD_Acetyltransferase"/>
</dbReference>
<dbReference type="Gene3D" id="3.40.630.30">
    <property type="match status" value="1"/>
</dbReference>
<comment type="caution">
    <text evidence="2">The sequence shown here is derived from an EMBL/GenBank/DDBJ whole genome shotgun (WGS) entry which is preliminary data.</text>
</comment>
<protein>
    <submittedName>
        <fullName evidence="2">GNAT family N-acetyltransferase</fullName>
    </submittedName>
</protein>
<evidence type="ECO:0000259" key="1">
    <source>
        <dbReference type="PROSITE" id="PS51186"/>
    </source>
</evidence>
<keyword evidence="2" id="KW-0808">Transferase</keyword>
<dbReference type="GO" id="GO:0016747">
    <property type="term" value="F:acyltransferase activity, transferring groups other than amino-acyl groups"/>
    <property type="evidence" value="ECO:0007669"/>
    <property type="project" value="InterPro"/>
</dbReference>
<accession>A0A6L8MS11</accession>
<evidence type="ECO:0000313" key="3">
    <source>
        <dbReference type="Proteomes" id="UP000474565"/>
    </source>
</evidence>
<dbReference type="PROSITE" id="PS51186">
    <property type="entry name" value="GNAT"/>
    <property type="match status" value="1"/>
</dbReference>
<dbReference type="EMBL" id="WWCP01000040">
    <property type="protein sequence ID" value="MYM84812.1"/>
    <property type="molecule type" value="Genomic_DNA"/>
</dbReference>
<dbReference type="AlphaFoldDB" id="A0A6L8MS11"/>
<dbReference type="SUPFAM" id="SSF55729">
    <property type="entry name" value="Acyl-CoA N-acyltransferases (Nat)"/>
    <property type="match status" value="1"/>
</dbReference>
<dbReference type="InterPro" id="IPR000182">
    <property type="entry name" value="GNAT_dom"/>
</dbReference>
<gene>
    <name evidence="2" type="ORF">GTP44_23060</name>
</gene>
<evidence type="ECO:0000313" key="2">
    <source>
        <dbReference type="EMBL" id="MYM84812.1"/>
    </source>
</evidence>
<dbReference type="Proteomes" id="UP000474565">
    <property type="component" value="Unassembled WGS sequence"/>
</dbReference>
<feature type="domain" description="N-acetyltransferase" evidence="1">
    <location>
        <begin position="2"/>
        <end position="146"/>
    </location>
</feature>
<dbReference type="PANTHER" id="PTHR43617:SF2">
    <property type="entry name" value="UPF0039 PROTEIN SLL0451"/>
    <property type="match status" value="1"/>
</dbReference>
<dbReference type="Pfam" id="PF00583">
    <property type="entry name" value="Acetyltransf_1"/>
    <property type="match status" value="1"/>
</dbReference>
<proteinExistence type="predicted"/>
<dbReference type="RefSeq" id="WP_161021249.1">
    <property type="nucleotide sequence ID" value="NZ_WWCP01000040.1"/>
</dbReference>
<sequence length="146" mass="16764">MVTLEEITPQNFEDFMDMELPEHQRNYLSSNAYSIAQAKYYDDYIPRGIYCDGKPAGFLLYDKQSNNNVGEYGIYRFMVDYQQQGKGIGRRAMELLLAELKAKPDVKLITICYKPDNANAQAFYRGFGFEETGLDDIGEMIAVIRP</sequence>
<name>A0A6L8MS11_9BURK</name>
<reference evidence="2 3" key="1">
    <citation type="submission" date="2019-12" db="EMBL/GenBank/DDBJ databases">
        <title>Novel species isolated from a subtropical stream in China.</title>
        <authorList>
            <person name="Lu H."/>
        </authorList>
    </citation>
    <scope>NUCLEOTIDE SEQUENCE [LARGE SCALE GENOMIC DNA]</scope>
    <source>
        <strain evidence="2 3">FT50W</strain>
    </source>
</reference>